<name>A0A3G4ZK30_9VIRU</name>
<reference evidence="1" key="1">
    <citation type="submission" date="2018-10" db="EMBL/GenBank/DDBJ databases">
        <title>Hidden diversity of soil giant viruses.</title>
        <authorList>
            <person name="Schulz F."/>
            <person name="Alteio L."/>
            <person name="Goudeau D."/>
            <person name="Ryan E.M."/>
            <person name="Malmstrom R.R."/>
            <person name="Blanchard J."/>
            <person name="Woyke T."/>
        </authorList>
    </citation>
    <scope>NUCLEOTIDE SEQUENCE</scope>
    <source>
        <strain evidence="1">TEV1</strain>
    </source>
</reference>
<dbReference type="EMBL" id="MK071979">
    <property type="protein sequence ID" value="AYV75186.1"/>
    <property type="molecule type" value="Genomic_DNA"/>
</dbReference>
<organism evidence="1">
    <name type="scientific">Terrestrivirus sp</name>
    <dbReference type="NCBI Taxonomy" id="2487775"/>
    <lineage>
        <taxon>Viruses</taxon>
        <taxon>Varidnaviria</taxon>
        <taxon>Bamfordvirae</taxon>
        <taxon>Nucleocytoviricota</taxon>
        <taxon>Megaviricetes</taxon>
        <taxon>Imitervirales</taxon>
        <taxon>Mimiviridae</taxon>
        <taxon>Klosneuvirinae</taxon>
    </lineage>
</organism>
<gene>
    <name evidence="1" type="ORF">Terrestrivirus1_60</name>
</gene>
<proteinExistence type="predicted"/>
<dbReference type="SUPFAM" id="SSF56784">
    <property type="entry name" value="HAD-like"/>
    <property type="match status" value="1"/>
</dbReference>
<dbReference type="InterPro" id="IPR036412">
    <property type="entry name" value="HAD-like_sf"/>
</dbReference>
<evidence type="ECO:0000313" key="1">
    <source>
        <dbReference type="EMBL" id="AYV75186.1"/>
    </source>
</evidence>
<dbReference type="Gene3D" id="3.40.50.1000">
    <property type="entry name" value="HAD superfamily/HAD-like"/>
    <property type="match status" value="1"/>
</dbReference>
<sequence length="141" mass="16298">MIACDIGGVMRNMINDEPIDGSIEGIKKIASLYKVIFISKCKDSYKEKMTQWLKKYDLHNIPIYFCESYGEKNKIALDNDVQFMIDDKIAVLQSMSPTIKKIWFCNDKQKLDGTKKFNPSLFNSLIVISSWNELILFITNL</sequence>
<protein>
    <submittedName>
        <fullName evidence="1">Uncharacterized protein</fullName>
    </submittedName>
</protein>
<dbReference type="InterPro" id="IPR023214">
    <property type="entry name" value="HAD_sf"/>
</dbReference>
<accession>A0A3G4ZK30</accession>